<name>A0A1X2IBX2_9FUNG</name>
<feature type="compositionally biased region" description="Basic residues" evidence="1">
    <location>
        <begin position="314"/>
        <end position="324"/>
    </location>
</feature>
<evidence type="ECO:0000313" key="3">
    <source>
        <dbReference type="EMBL" id="ORZ13594.1"/>
    </source>
</evidence>
<accession>A0A1X2IBX2</accession>
<evidence type="ECO:0000313" key="4">
    <source>
        <dbReference type="Proteomes" id="UP000193560"/>
    </source>
</evidence>
<dbReference type="InterPro" id="IPR021386">
    <property type="entry name" value="SPP41_DUF3020"/>
</dbReference>
<protein>
    <recommendedName>
        <fullName evidence="2">DUF3020 domain-containing protein</fullName>
    </recommendedName>
</protein>
<dbReference type="Proteomes" id="UP000193560">
    <property type="component" value="Unassembled WGS sequence"/>
</dbReference>
<organism evidence="3 4">
    <name type="scientific">Absidia repens</name>
    <dbReference type="NCBI Taxonomy" id="90262"/>
    <lineage>
        <taxon>Eukaryota</taxon>
        <taxon>Fungi</taxon>
        <taxon>Fungi incertae sedis</taxon>
        <taxon>Mucoromycota</taxon>
        <taxon>Mucoromycotina</taxon>
        <taxon>Mucoromycetes</taxon>
        <taxon>Mucorales</taxon>
        <taxon>Cunninghamellaceae</taxon>
        <taxon>Absidia</taxon>
    </lineage>
</organism>
<feature type="domain" description="DUF3020" evidence="2">
    <location>
        <begin position="232"/>
        <end position="280"/>
    </location>
</feature>
<dbReference type="Pfam" id="PF11223">
    <property type="entry name" value="DUF3020"/>
    <property type="match status" value="1"/>
</dbReference>
<gene>
    <name evidence="3" type="ORF">BCR42DRAFT_418624</name>
</gene>
<proteinExistence type="predicted"/>
<dbReference type="OrthoDB" id="5595797at2759"/>
<keyword evidence="4" id="KW-1185">Reference proteome</keyword>
<feature type="region of interest" description="Disordered" evidence="1">
    <location>
        <begin position="466"/>
        <end position="522"/>
    </location>
</feature>
<evidence type="ECO:0000256" key="1">
    <source>
        <dbReference type="SAM" id="MobiDB-lite"/>
    </source>
</evidence>
<feature type="compositionally biased region" description="Polar residues" evidence="1">
    <location>
        <begin position="466"/>
        <end position="504"/>
    </location>
</feature>
<sequence length="618" mass="68501">MSRSPVSPSSTTDVNKTSEHQATSDHYTAEGDLEILAMNKITSPLSIPSIVTKAAPRSPDLSHNSSTPITAMIKLESNDIGETNSMDTTNTATILPYIPIASTFIPGVDDNSSMADTLLRTGANTSAPNITDSATPMDTKITRMALMDISQFDMSTIQGVPRFDFIQAHEAITQTDSILPSTSACPVQQQLPATIPIENIDDKAETQLQQHAVLVAEKLRKEIYHQKIKNDNRERKKRWREQNEERNKNNDLRCRVNKRAYKLFGKEDSEQKQRWAEEEFVKRQCRRKDKERRRTVMDDAVSSTTHSPSVSSASKKKTLPRRIGSHATPEHLPALQEVYKSVLFNDMKSFPPAMIRKLMQEMQLLETPAVKFEFNQEHALPQLADFLHQLQQLLLKSSNTLSTQVVSPSVSPAIKSGTLLSAPTSTIAPINESVEASKRSSTGNSLSEEMMNFSVPTRISQSVLEVQSTKTTASLSGPPSSNTDTMICEPSMQQSVTQQESLSTESDELHGNSGAPINQTTTSMTEKSLGTLDATIPTSTTHYLSDRSFDKCLSGLLIKTLQQTTLLYQENSASVAAPLTTPVTTEYNGAHKYQHLLRPYSLNAIMTLRKINTEWTKQ</sequence>
<feature type="compositionally biased region" description="Basic and acidic residues" evidence="1">
    <location>
        <begin position="16"/>
        <end position="29"/>
    </location>
</feature>
<dbReference type="AlphaFoldDB" id="A0A1X2IBX2"/>
<feature type="compositionally biased region" description="Low complexity" evidence="1">
    <location>
        <begin position="302"/>
        <end position="313"/>
    </location>
</feature>
<reference evidence="3 4" key="1">
    <citation type="submission" date="2016-07" db="EMBL/GenBank/DDBJ databases">
        <title>Pervasive Adenine N6-methylation of Active Genes in Fungi.</title>
        <authorList>
            <consortium name="DOE Joint Genome Institute"/>
            <person name="Mondo S.J."/>
            <person name="Dannebaum R.O."/>
            <person name="Kuo R.C."/>
            <person name="Labutti K."/>
            <person name="Haridas S."/>
            <person name="Kuo A."/>
            <person name="Salamov A."/>
            <person name="Ahrendt S.R."/>
            <person name="Lipzen A."/>
            <person name="Sullivan W."/>
            <person name="Andreopoulos W.B."/>
            <person name="Clum A."/>
            <person name="Lindquist E."/>
            <person name="Daum C."/>
            <person name="Ramamoorthy G.K."/>
            <person name="Gryganskyi A."/>
            <person name="Culley D."/>
            <person name="Magnuson J.K."/>
            <person name="James T.Y."/>
            <person name="O'Malley M.A."/>
            <person name="Stajich J.E."/>
            <person name="Spatafora J.W."/>
            <person name="Visel A."/>
            <person name="Grigoriev I.V."/>
        </authorList>
    </citation>
    <scope>NUCLEOTIDE SEQUENCE [LARGE SCALE GENOMIC DNA]</scope>
    <source>
        <strain evidence="3 4">NRRL 1336</strain>
    </source>
</reference>
<feature type="compositionally biased region" description="Polar residues" evidence="1">
    <location>
        <begin position="1"/>
        <end position="15"/>
    </location>
</feature>
<evidence type="ECO:0000259" key="2">
    <source>
        <dbReference type="Pfam" id="PF11223"/>
    </source>
</evidence>
<dbReference type="STRING" id="90262.A0A1X2IBX2"/>
<dbReference type="EMBL" id="MCGE01000016">
    <property type="protein sequence ID" value="ORZ13594.1"/>
    <property type="molecule type" value="Genomic_DNA"/>
</dbReference>
<comment type="caution">
    <text evidence="3">The sequence shown here is derived from an EMBL/GenBank/DDBJ whole genome shotgun (WGS) entry which is preliminary data.</text>
</comment>
<feature type="region of interest" description="Disordered" evidence="1">
    <location>
        <begin position="275"/>
        <end position="328"/>
    </location>
</feature>
<feature type="region of interest" description="Disordered" evidence="1">
    <location>
        <begin position="1"/>
        <end position="29"/>
    </location>
</feature>